<proteinExistence type="predicted"/>
<dbReference type="EMBL" id="MGHL01000006">
    <property type="protein sequence ID" value="OGM70252.1"/>
    <property type="molecule type" value="Genomic_DNA"/>
</dbReference>
<gene>
    <name evidence="1" type="ORF">A2975_04235</name>
</gene>
<protein>
    <submittedName>
        <fullName evidence="1">Uncharacterized protein</fullName>
    </submittedName>
</protein>
<name>A0A1F8C1W8_9BACT</name>
<evidence type="ECO:0000313" key="1">
    <source>
        <dbReference type="EMBL" id="OGM70252.1"/>
    </source>
</evidence>
<comment type="caution">
    <text evidence="1">The sequence shown here is derived from an EMBL/GenBank/DDBJ whole genome shotgun (WGS) entry which is preliminary data.</text>
</comment>
<accession>A0A1F8C1W8</accession>
<sequence length="120" mass="13603">MSVQHKNLASGNWGKMPLAAQLANVGSEVERTISWSQKGNQDYSQKAFARALELLALTKTHCKKNSQLKEVGRIYELLVDYFAGKNDYGSTDQLWKRYFSCYTYLTANVRNTSLDTNLIS</sequence>
<dbReference type="Proteomes" id="UP000178429">
    <property type="component" value="Unassembled WGS sequence"/>
</dbReference>
<organism evidence="1 2">
    <name type="scientific">Candidatus Woesebacteria bacterium RIFCSPLOWO2_01_FULL_44_14</name>
    <dbReference type="NCBI Taxonomy" id="1802525"/>
    <lineage>
        <taxon>Bacteria</taxon>
        <taxon>Candidatus Woeseibacteriota</taxon>
    </lineage>
</organism>
<dbReference type="AlphaFoldDB" id="A0A1F8C1W8"/>
<evidence type="ECO:0000313" key="2">
    <source>
        <dbReference type="Proteomes" id="UP000178429"/>
    </source>
</evidence>
<dbReference type="STRING" id="1802525.A2975_04235"/>
<reference evidence="1 2" key="1">
    <citation type="journal article" date="2016" name="Nat. Commun.">
        <title>Thousands of microbial genomes shed light on interconnected biogeochemical processes in an aquifer system.</title>
        <authorList>
            <person name="Anantharaman K."/>
            <person name="Brown C.T."/>
            <person name="Hug L.A."/>
            <person name="Sharon I."/>
            <person name="Castelle C.J."/>
            <person name="Probst A.J."/>
            <person name="Thomas B.C."/>
            <person name="Singh A."/>
            <person name="Wilkins M.J."/>
            <person name="Karaoz U."/>
            <person name="Brodie E.L."/>
            <person name="Williams K.H."/>
            <person name="Hubbard S.S."/>
            <person name="Banfield J.F."/>
        </authorList>
    </citation>
    <scope>NUCLEOTIDE SEQUENCE [LARGE SCALE GENOMIC DNA]</scope>
</reference>